<accession>A0AA87LRY2</accession>
<evidence type="ECO:0000313" key="1">
    <source>
        <dbReference type="EMBL" id="EIJ25507.1"/>
    </source>
</evidence>
<sequence>MRVRRSTHIIRIPQNYITRLVTVIHVSLIRCLSRTVITRPALNPQ</sequence>
<comment type="caution">
    <text evidence="1">The sequence shown here is derived from an EMBL/GenBank/DDBJ whole genome shotgun (WGS) entry which is preliminary data.</text>
</comment>
<reference evidence="1 2" key="1">
    <citation type="journal article" date="2013" name="Genome Announc.">
        <title>Draft Genome Sequences of Two Pairs of Human Intestinal Bifidobacterium longum subsp. longum Strains, 44B and 1-6B and 35B and 2-2B, Consecutively Isolated from Two Children after a 5-Year Time Period.</title>
        <authorList>
            <person name="Shkoporov A.N."/>
            <person name="Efimov B.A."/>
            <person name="Khokhlova E.V."/>
            <person name="Chaplin A.V."/>
            <person name="Kafarskaya L.I."/>
            <person name="Durkin A.S."/>
            <person name="McCorrison J."/>
            <person name="Torralba M."/>
            <person name="Gillis M."/>
            <person name="Sutton G."/>
            <person name="Weibel D.B."/>
            <person name="Nelson K.E."/>
            <person name="Smeianov V.V."/>
        </authorList>
    </citation>
    <scope>NUCLEOTIDE SEQUENCE [LARGE SCALE GENOMIC DNA]</scope>
    <source>
        <strain evidence="1 2">1-6B</strain>
    </source>
</reference>
<gene>
    <name evidence="1" type="ORF">HMPREF1313_1534</name>
</gene>
<name>A0AA87LRY2_BIFLL</name>
<dbReference type="EMBL" id="AJTF01000083">
    <property type="protein sequence ID" value="EIJ25507.1"/>
    <property type="molecule type" value="Genomic_DNA"/>
</dbReference>
<organism evidence="1 2">
    <name type="scientific">Bifidobacterium longum subsp. longum 1-6B</name>
    <dbReference type="NCBI Taxonomy" id="1161744"/>
    <lineage>
        <taxon>Bacteria</taxon>
        <taxon>Bacillati</taxon>
        <taxon>Actinomycetota</taxon>
        <taxon>Actinomycetes</taxon>
        <taxon>Bifidobacteriales</taxon>
        <taxon>Bifidobacteriaceae</taxon>
        <taxon>Bifidobacterium</taxon>
    </lineage>
</organism>
<dbReference type="Proteomes" id="UP000006410">
    <property type="component" value="Unassembled WGS sequence"/>
</dbReference>
<protein>
    <submittedName>
        <fullName evidence="1">Uncharacterized protein</fullName>
    </submittedName>
</protein>
<evidence type="ECO:0000313" key="2">
    <source>
        <dbReference type="Proteomes" id="UP000006410"/>
    </source>
</evidence>
<proteinExistence type="predicted"/>
<dbReference type="AlphaFoldDB" id="A0AA87LRY2"/>